<dbReference type="Gene3D" id="2.30.110.10">
    <property type="entry name" value="Electron Transport, Fmn-binding Protein, Chain A"/>
    <property type="match status" value="1"/>
</dbReference>
<dbReference type="EMBL" id="JAFLNF010000002">
    <property type="protein sequence ID" value="MBO0344646.1"/>
    <property type="molecule type" value="Genomic_DNA"/>
</dbReference>
<reference evidence="2" key="1">
    <citation type="submission" date="2021-03" db="EMBL/GenBank/DDBJ databases">
        <title>Roseibium sp. CAU 1637 isolated from Incheon.</title>
        <authorList>
            <person name="Kim W."/>
        </authorList>
    </citation>
    <scope>NUCLEOTIDE SEQUENCE</scope>
    <source>
        <strain evidence="2">CAU 1637</strain>
    </source>
</reference>
<keyword evidence="3" id="KW-1185">Reference proteome</keyword>
<dbReference type="SUPFAM" id="SSF50475">
    <property type="entry name" value="FMN-binding split barrel"/>
    <property type="match status" value="1"/>
</dbReference>
<dbReference type="InterPro" id="IPR024029">
    <property type="entry name" value="Pyridox_Oxase_FMN-dep"/>
</dbReference>
<accession>A0A939J7V6</accession>
<dbReference type="PANTHER" id="PTHR42815">
    <property type="entry name" value="FAD-BINDING, PUTATIVE (AFU_ORTHOLOGUE AFUA_6G07600)-RELATED"/>
    <property type="match status" value="1"/>
</dbReference>
<dbReference type="AlphaFoldDB" id="A0A939J7V6"/>
<organism evidence="2 3">
    <name type="scientific">Roseibium limicola</name>
    <dbReference type="NCBI Taxonomy" id="2816037"/>
    <lineage>
        <taxon>Bacteria</taxon>
        <taxon>Pseudomonadati</taxon>
        <taxon>Pseudomonadota</taxon>
        <taxon>Alphaproteobacteria</taxon>
        <taxon>Hyphomicrobiales</taxon>
        <taxon>Stappiaceae</taxon>
        <taxon>Roseibium</taxon>
    </lineage>
</organism>
<evidence type="ECO:0000259" key="1">
    <source>
        <dbReference type="Pfam" id="PF01243"/>
    </source>
</evidence>
<dbReference type="InterPro" id="IPR012349">
    <property type="entry name" value="Split_barrel_FMN-bd"/>
</dbReference>
<evidence type="ECO:0000313" key="2">
    <source>
        <dbReference type="EMBL" id="MBO0344646.1"/>
    </source>
</evidence>
<dbReference type="RefSeq" id="WP_206938779.1">
    <property type="nucleotide sequence ID" value="NZ_JAFLNF010000002.1"/>
</dbReference>
<dbReference type="InterPro" id="IPR011576">
    <property type="entry name" value="Pyridox_Oxase_N"/>
</dbReference>
<sequence>MPDIISNLAELEAHYGTPGAASLVKVSKELTEEYRQLIAASPFCALATSGPDGLDCSPRGDAGTCLEIESNTTLLMPDRRGNNRIDSLRNIIHDPRIALMLLIPGSGTCVRINGKAEISVEPKLLNKLSQEGKQPRSVIRIHIDEIYFQCARAVMRAALWDENARTDPETLPTPGEILASLSAGEVGGETYDKEWPERAASSMW</sequence>
<protein>
    <submittedName>
        <fullName evidence="2">Pyridoxamine 5'-phosphate oxidase family protein</fullName>
    </submittedName>
</protein>
<dbReference type="PANTHER" id="PTHR42815:SF2">
    <property type="entry name" value="FAD-BINDING, PUTATIVE (AFU_ORTHOLOGUE AFUA_6G07600)-RELATED"/>
    <property type="match status" value="1"/>
</dbReference>
<dbReference type="Proteomes" id="UP000664779">
    <property type="component" value="Unassembled WGS sequence"/>
</dbReference>
<evidence type="ECO:0000313" key="3">
    <source>
        <dbReference type="Proteomes" id="UP000664779"/>
    </source>
</evidence>
<gene>
    <name evidence="2" type="ORF">J0X15_05405</name>
</gene>
<name>A0A939J7V6_9HYPH</name>
<feature type="domain" description="Pyridoxamine 5'-phosphate oxidase N-terminal" evidence="1">
    <location>
        <begin position="30"/>
        <end position="150"/>
    </location>
</feature>
<dbReference type="Pfam" id="PF01243">
    <property type="entry name" value="PNPOx_N"/>
    <property type="match status" value="1"/>
</dbReference>
<comment type="caution">
    <text evidence="2">The sequence shown here is derived from an EMBL/GenBank/DDBJ whole genome shotgun (WGS) entry which is preliminary data.</text>
</comment>
<proteinExistence type="predicted"/>
<dbReference type="NCBIfam" id="TIGR04025">
    <property type="entry name" value="PPOX_FMN_DR2398"/>
    <property type="match status" value="1"/>
</dbReference>